<feature type="region of interest" description="Disordered" evidence="4">
    <location>
        <begin position="188"/>
        <end position="224"/>
    </location>
</feature>
<evidence type="ECO:0000256" key="2">
    <source>
        <dbReference type="ARBA" id="ARBA00023054"/>
    </source>
</evidence>
<proteinExistence type="inferred from homology"/>
<organism evidence="5 6">
    <name type="scientific">Trypanosoma conorhini</name>
    <dbReference type="NCBI Taxonomy" id="83891"/>
    <lineage>
        <taxon>Eukaryota</taxon>
        <taxon>Discoba</taxon>
        <taxon>Euglenozoa</taxon>
        <taxon>Kinetoplastea</taxon>
        <taxon>Metakinetoplastina</taxon>
        <taxon>Trypanosomatida</taxon>
        <taxon>Trypanosomatidae</taxon>
        <taxon>Trypanosoma</taxon>
    </lineage>
</organism>
<gene>
    <name evidence="5" type="ORF">Tco025E_00965</name>
</gene>
<evidence type="ECO:0000313" key="5">
    <source>
        <dbReference type="EMBL" id="RNF26809.1"/>
    </source>
</evidence>
<reference evidence="5 6" key="1">
    <citation type="journal article" date="2018" name="BMC Genomics">
        <title>Genomic comparison of Trypanosoma conorhini and Trypanosoma rangeli to Trypanosoma cruzi strains of high and low virulence.</title>
        <authorList>
            <person name="Bradwell K.R."/>
            <person name="Koparde V.N."/>
            <person name="Matveyev A.V."/>
            <person name="Serrano M.G."/>
            <person name="Alves J.M."/>
            <person name="Parikh H."/>
            <person name="Huang B."/>
            <person name="Lee V."/>
            <person name="Espinosa-Alvarez O."/>
            <person name="Ortiz P.A."/>
            <person name="Costa-Martins A.G."/>
            <person name="Teixeira M.M."/>
            <person name="Buck G.A."/>
        </authorList>
    </citation>
    <scope>NUCLEOTIDE SEQUENCE [LARGE SCALE GENOMIC DNA]</scope>
    <source>
        <strain evidence="5 6">025E</strain>
    </source>
</reference>
<name>A0A3R7N7P7_9TRYP</name>
<dbReference type="Pfam" id="PF03357">
    <property type="entry name" value="Snf7"/>
    <property type="match status" value="1"/>
</dbReference>
<dbReference type="EMBL" id="MKKU01000027">
    <property type="protein sequence ID" value="RNF26809.1"/>
    <property type="molecule type" value="Genomic_DNA"/>
</dbReference>
<evidence type="ECO:0000256" key="1">
    <source>
        <dbReference type="ARBA" id="ARBA00006190"/>
    </source>
</evidence>
<protein>
    <submittedName>
        <fullName evidence="5">SNF-7-like protein</fullName>
    </submittedName>
</protein>
<dbReference type="Proteomes" id="UP000284403">
    <property type="component" value="Unassembled WGS sequence"/>
</dbReference>
<dbReference type="InterPro" id="IPR005024">
    <property type="entry name" value="Snf7_fam"/>
</dbReference>
<keyword evidence="6" id="KW-1185">Reference proteome</keyword>
<feature type="compositionally biased region" description="Basic and acidic residues" evidence="4">
    <location>
        <begin position="7"/>
        <end position="20"/>
    </location>
</feature>
<comment type="caution">
    <text evidence="5">The sequence shown here is derived from an EMBL/GenBank/DDBJ whole genome shotgun (WGS) entry which is preliminary data.</text>
</comment>
<sequence length="224" mass="25677">MNRLFGKKKDTPKPTLEDASVRLNTRSEAVDARVGKIDAELTKLKECILKTRGATQQRYKQRAVQLLQQKRLYQNQQDTMMQQQFNMDQLQFTTESVKDTKVQLDALKDATKSLKREFKRVDLSKIENLQDELRDIYEDTQEVQEILGRAYDVPEDIDEDEMMGELDAIACDMEAETDSSYLAAALARPGTKLPELPGTEKPQAEEEEKKEKVDPYSLEAQLGL</sequence>
<dbReference type="AlphaFoldDB" id="A0A3R7N7P7"/>
<evidence type="ECO:0000256" key="4">
    <source>
        <dbReference type="SAM" id="MobiDB-lite"/>
    </source>
</evidence>
<keyword evidence="2 3" id="KW-0175">Coiled coil</keyword>
<dbReference type="OrthoDB" id="3973241at2759"/>
<dbReference type="Gene3D" id="6.10.250.1710">
    <property type="match status" value="1"/>
</dbReference>
<dbReference type="GO" id="GO:0005771">
    <property type="term" value="C:multivesicular body"/>
    <property type="evidence" value="ECO:0007669"/>
    <property type="project" value="TreeGrafter"/>
</dbReference>
<dbReference type="RefSeq" id="XP_029232015.1">
    <property type="nucleotide sequence ID" value="XM_029367904.1"/>
</dbReference>
<dbReference type="GO" id="GO:0006900">
    <property type="term" value="P:vesicle budding from membrane"/>
    <property type="evidence" value="ECO:0007669"/>
    <property type="project" value="TreeGrafter"/>
</dbReference>
<dbReference type="PANTHER" id="PTHR22761">
    <property type="entry name" value="CHARGED MULTIVESICULAR BODY PROTEIN"/>
    <property type="match status" value="1"/>
</dbReference>
<feature type="region of interest" description="Disordered" evidence="4">
    <location>
        <begin position="1"/>
        <end position="21"/>
    </location>
</feature>
<dbReference type="PANTHER" id="PTHR22761:SF12">
    <property type="entry name" value="CHARGED MULTIVESICULAR BODY PROTEIN 5"/>
    <property type="match status" value="1"/>
</dbReference>
<dbReference type="GO" id="GO:0032511">
    <property type="term" value="P:late endosome to vacuole transport via multivesicular body sorting pathway"/>
    <property type="evidence" value="ECO:0007669"/>
    <property type="project" value="TreeGrafter"/>
</dbReference>
<feature type="coiled-coil region" evidence="3">
    <location>
        <begin position="56"/>
        <end position="146"/>
    </location>
</feature>
<evidence type="ECO:0000313" key="6">
    <source>
        <dbReference type="Proteomes" id="UP000284403"/>
    </source>
</evidence>
<accession>A0A3R7N7P7</accession>
<feature type="compositionally biased region" description="Basic and acidic residues" evidence="4">
    <location>
        <begin position="202"/>
        <end position="214"/>
    </location>
</feature>
<dbReference type="GeneID" id="40314576"/>
<comment type="similarity">
    <text evidence="1">Belongs to the SNF7 family.</text>
</comment>
<evidence type="ECO:0000256" key="3">
    <source>
        <dbReference type="SAM" id="Coils"/>
    </source>
</evidence>